<name>A0A3P9MI96_ORYLA</name>
<comment type="subcellular location">
    <subcellularLocation>
        <location evidence="1">Nucleus</location>
    </subcellularLocation>
</comment>
<reference key="1">
    <citation type="journal article" date="2007" name="Nature">
        <title>The medaka draft genome and insights into vertebrate genome evolution.</title>
        <authorList>
            <person name="Kasahara M."/>
            <person name="Naruse K."/>
            <person name="Sasaki S."/>
            <person name="Nakatani Y."/>
            <person name="Qu W."/>
            <person name="Ahsan B."/>
            <person name="Yamada T."/>
            <person name="Nagayasu Y."/>
            <person name="Doi K."/>
            <person name="Kasai Y."/>
            <person name="Jindo T."/>
            <person name="Kobayashi D."/>
            <person name="Shimada A."/>
            <person name="Toyoda A."/>
            <person name="Kuroki Y."/>
            <person name="Fujiyama A."/>
            <person name="Sasaki T."/>
            <person name="Shimizu A."/>
            <person name="Asakawa S."/>
            <person name="Shimizu N."/>
            <person name="Hashimoto S."/>
            <person name="Yang J."/>
            <person name="Lee Y."/>
            <person name="Matsushima K."/>
            <person name="Sugano S."/>
            <person name="Sakaizumi M."/>
            <person name="Narita T."/>
            <person name="Ohishi K."/>
            <person name="Haga S."/>
            <person name="Ohta F."/>
            <person name="Nomoto H."/>
            <person name="Nogata K."/>
            <person name="Morishita T."/>
            <person name="Endo T."/>
            <person name="Shin-I T."/>
            <person name="Takeda H."/>
            <person name="Morishita S."/>
            <person name="Kohara Y."/>
        </authorList>
    </citation>
    <scope>NUCLEOTIDE SEQUENCE [LARGE SCALE GENOMIC DNA]</scope>
    <source>
        <strain>Hd-rR</strain>
    </source>
</reference>
<dbReference type="Ensembl" id="ENSORLT00020025635.1">
    <property type="protein sequence ID" value="ENSORLP00020032575.1"/>
    <property type="gene ID" value="ENSORLG00020000500.1"/>
</dbReference>
<dbReference type="Gene3D" id="2.40.50.40">
    <property type="match status" value="1"/>
</dbReference>
<dbReference type="PANTHER" id="PTHR37984">
    <property type="entry name" value="PROTEIN CBG26694"/>
    <property type="match status" value="1"/>
</dbReference>
<dbReference type="SUPFAM" id="SSF53098">
    <property type="entry name" value="Ribonuclease H-like"/>
    <property type="match status" value="1"/>
</dbReference>
<dbReference type="GO" id="GO:0003676">
    <property type="term" value="F:nucleic acid binding"/>
    <property type="evidence" value="ECO:0007669"/>
    <property type="project" value="InterPro"/>
</dbReference>
<feature type="region of interest" description="Disordered" evidence="2">
    <location>
        <begin position="186"/>
        <end position="205"/>
    </location>
</feature>
<evidence type="ECO:0000313" key="4">
    <source>
        <dbReference type="Ensembl" id="ENSORLP00020032575.1"/>
    </source>
</evidence>
<feature type="domain" description="Chromo" evidence="3">
    <location>
        <begin position="211"/>
        <end position="269"/>
    </location>
</feature>
<dbReference type="Pfam" id="PF24626">
    <property type="entry name" value="SH3_Tf2-1"/>
    <property type="match status" value="1"/>
</dbReference>
<organism evidence="4 5">
    <name type="scientific">Oryzias latipes</name>
    <name type="common">Japanese rice fish</name>
    <name type="synonym">Japanese killifish</name>
    <dbReference type="NCBI Taxonomy" id="8090"/>
    <lineage>
        <taxon>Eukaryota</taxon>
        <taxon>Metazoa</taxon>
        <taxon>Chordata</taxon>
        <taxon>Craniata</taxon>
        <taxon>Vertebrata</taxon>
        <taxon>Euteleostomi</taxon>
        <taxon>Actinopterygii</taxon>
        <taxon>Neopterygii</taxon>
        <taxon>Teleostei</taxon>
        <taxon>Neoteleostei</taxon>
        <taxon>Acanthomorphata</taxon>
        <taxon>Ovalentaria</taxon>
        <taxon>Atherinomorphae</taxon>
        <taxon>Beloniformes</taxon>
        <taxon>Adrianichthyidae</taxon>
        <taxon>Oryziinae</taxon>
        <taxon>Oryzias</taxon>
    </lineage>
</organism>
<evidence type="ECO:0000313" key="5">
    <source>
        <dbReference type="Proteomes" id="UP000265180"/>
    </source>
</evidence>
<reference evidence="4 5" key="2">
    <citation type="submission" date="2017-04" db="EMBL/GenBank/DDBJ databases">
        <title>CpG methylation of centromeres and impact of large insertions on vertebrate speciation.</title>
        <authorList>
            <person name="Ichikawa K."/>
            <person name="Yoshimura J."/>
            <person name="Morishita S."/>
        </authorList>
    </citation>
    <scope>NUCLEOTIDE SEQUENCE</scope>
    <source>
        <strain evidence="4 5">HNI</strain>
    </source>
</reference>
<dbReference type="Proteomes" id="UP000265180">
    <property type="component" value="Chromosome 10"/>
</dbReference>
<evidence type="ECO:0000256" key="2">
    <source>
        <dbReference type="SAM" id="MobiDB-lite"/>
    </source>
</evidence>
<dbReference type="Pfam" id="PF00385">
    <property type="entry name" value="Chromo"/>
    <property type="match status" value="1"/>
</dbReference>
<evidence type="ECO:0000259" key="3">
    <source>
        <dbReference type="PROSITE" id="PS50013"/>
    </source>
</evidence>
<accession>A0A3P9MI96</accession>
<feature type="compositionally biased region" description="Pro residues" evidence="2">
    <location>
        <begin position="193"/>
        <end position="202"/>
    </location>
</feature>
<dbReference type="InterPro" id="IPR036397">
    <property type="entry name" value="RNaseH_sf"/>
</dbReference>
<protein>
    <recommendedName>
        <fullName evidence="3">Chromo domain-containing protein</fullName>
    </recommendedName>
</protein>
<dbReference type="InterPro" id="IPR000953">
    <property type="entry name" value="Chromo/chromo_shadow_dom"/>
</dbReference>
<dbReference type="InterPro" id="IPR016197">
    <property type="entry name" value="Chromo-like_dom_sf"/>
</dbReference>
<dbReference type="PANTHER" id="PTHR37984:SF15">
    <property type="entry name" value="INTEGRASE CATALYTIC DOMAIN-CONTAINING PROTEIN"/>
    <property type="match status" value="1"/>
</dbReference>
<dbReference type="PROSITE" id="PS50013">
    <property type="entry name" value="CHROMO_2"/>
    <property type="match status" value="1"/>
</dbReference>
<dbReference type="GO" id="GO:0005634">
    <property type="term" value="C:nucleus"/>
    <property type="evidence" value="ECO:0007669"/>
    <property type="project" value="UniProtKB-SubCell"/>
</dbReference>
<dbReference type="SMART" id="SM00298">
    <property type="entry name" value="CHROMO"/>
    <property type="match status" value="1"/>
</dbReference>
<proteinExistence type="predicted"/>
<reference evidence="4" key="4">
    <citation type="submission" date="2025-09" db="UniProtKB">
        <authorList>
            <consortium name="Ensembl"/>
        </authorList>
    </citation>
    <scope>IDENTIFICATION</scope>
    <source>
        <strain evidence="4">HNI</strain>
    </source>
</reference>
<dbReference type="InterPro" id="IPR023780">
    <property type="entry name" value="Chromo_domain"/>
</dbReference>
<dbReference type="Gene3D" id="3.30.420.10">
    <property type="entry name" value="Ribonuclease H-like superfamily/Ribonuclease H"/>
    <property type="match status" value="1"/>
</dbReference>
<evidence type="ECO:0000256" key="1">
    <source>
        <dbReference type="ARBA" id="ARBA00004123"/>
    </source>
</evidence>
<sequence>PWTLSPVYPTPETNGQVERYNQDLETTLRALCSKNPRTWSSQLPWAEYSHNSLINTSGYSPFQAAYGYQPPLFPHQEQLAASSGPAAFLRRCRRTWSRYRLELLQNQERFTAVANRRRSAAPEYKVGDRVWLSSANVPLKGGSRKLQPRYIGPYTISKVINPVAVELELPRSLRIHPVFHVSKIKPARDSPLQPAPASPPGPRIVDGDPVYTVKSLLASRRVGRGLQYLVDWEGYGPADRQWIPGRYIVDPSLISRFHRDYPDQPRPRPSGSRS</sequence>
<dbReference type="InterPro" id="IPR012337">
    <property type="entry name" value="RNaseH-like_sf"/>
</dbReference>
<dbReference type="AlphaFoldDB" id="A0A3P9MI96"/>
<dbReference type="InterPro" id="IPR050951">
    <property type="entry name" value="Retrovirus_Pol_polyprotein"/>
</dbReference>
<reference evidence="4" key="3">
    <citation type="submission" date="2025-08" db="UniProtKB">
        <authorList>
            <consortium name="Ensembl"/>
        </authorList>
    </citation>
    <scope>IDENTIFICATION</scope>
    <source>
        <strain evidence="4">HNI</strain>
    </source>
</reference>
<dbReference type="InterPro" id="IPR056924">
    <property type="entry name" value="SH3_Tf2-1"/>
</dbReference>
<dbReference type="SUPFAM" id="SSF54160">
    <property type="entry name" value="Chromo domain-like"/>
    <property type="match status" value="1"/>
</dbReference>